<accession>A0A9P4XVB6</accession>
<reference evidence="3" key="1">
    <citation type="journal article" date="2020" name="Phytopathology">
        <title>Genome sequence of the chestnut blight fungus Cryphonectria parasitica EP155: A fundamental resource for an archetypical invasive plant pathogen.</title>
        <authorList>
            <person name="Crouch J.A."/>
            <person name="Dawe A."/>
            <person name="Aerts A."/>
            <person name="Barry K."/>
            <person name="Churchill A.C.L."/>
            <person name="Grimwood J."/>
            <person name="Hillman B."/>
            <person name="Milgroom M.G."/>
            <person name="Pangilinan J."/>
            <person name="Smith M."/>
            <person name="Salamov A."/>
            <person name="Schmutz J."/>
            <person name="Yadav J."/>
            <person name="Grigoriev I.V."/>
            <person name="Nuss D."/>
        </authorList>
    </citation>
    <scope>NUCLEOTIDE SEQUENCE</scope>
    <source>
        <strain evidence="3">EP155</strain>
    </source>
</reference>
<protein>
    <submittedName>
        <fullName evidence="3">Uncharacterized protein</fullName>
    </submittedName>
</protein>
<evidence type="ECO:0000256" key="1">
    <source>
        <dbReference type="SAM" id="Coils"/>
    </source>
</evidence>
<dbReference type="AlphaFoldDB" id="A0A9P4XVB6"/>
<keyword evidence="1" id="KW-0175">Coiled coil</keyword>
<sequence length="180" mass="21722">MLDHQTRVWYDQTHAEMKTIHHTPATHVRHMSYPTPPTQARHMSYTTPPPTVPSRTPSVRSSHQDFQWLGELQSHTSDYEYLKPLLRDRRLELQQRQAQLNFWTREIQDRQKQVRDSNFSSGAQRRELQIQLQTLLRDREVARQDYQRQQAEFERLSRQIQSHREIIDNLMQRLRIIVSS</sequence>
<dbReference type="Proteomes" id="UP000803844">
    <property type="component" value="Unassembled WGS sequence"/>
</dbReference>
<proteinExistence type="predicted"/>
<gene>
    <name evidence="3" type="ORF">M406DRAFT_74618</name>
</gene>
<feature type="region of interest" description="Disordered" evidence="2">
    <location>
        <begin position="38"/>
        <end position="60"/>
    </location>
</feature>
<feature type="coiled-coil region" evidence="1">
    <location>
        <begin position="125"/>
        <end position="173"/>
    </location>
</feature>
<evidence type="ECO:0000256" key="2">
    <source>
        <dbReference type="SAM" id="MobiDB-lite"/>
    </source>
</evidence>
<dbReference type="GeneID" id="63842878"/>
<evidence type="ECO:0000313" key="4">
    <source>
        <dbReference type="Proteomes" id="UP000803844"/>
    </source>
</evidence>
<organism evidence="3 4">
    <name type="scientific">Cryphonectria parasitica (strain ATCC 38755 / EP155)</name>
    <dbReference type="NCBI Taxonomy" id="660469"/>
    <lineage>
        <taxon>Eukaryota</taxon>
        <taxon>Fungi</taxon>
        <taxon>Dikarya</taxon>
        <taxon>Ascomycota</taxon>
        <taxon>Pezizomycotina</taxon>
        <taxon>Sordariomycetes</taxon>
        <taxon>Sordariomycetidae</taxon>
        <taxon>Diaporthales</taxon>
        <taxon>Cryphonectriaceae</taxon>
        <taxon>Cryphonectria-Endothia species complex</taxon>
        <taxon>Cryphonectria</taxon>
    </lineage>
</organism>
<name>A0A9P4XVB6_CRYP1</name>
<dbReference type="OrthoDB" id="10512088at2759"/>
<comment type="caution">
    <text evidence="3">The sequence shown here is derived from an EMBL/GenBank/DDBJ whole genome shotgun (WGS) entry which is preliminary data.</text>
</comment>
<dbReference type="RefSeq" id="XP_040772647.1">
    <property type="nucleotide sequence ID" value="XM_040925749.1"/>
</dbReference>
<dbReference type="EMBL" id="MU032351">
    <property type="protein sequence ID" value="KAF3761668.1"/>
    <property type="molecule type" value="Genomic_DNA"/>
</dbReference>
<evidence type="ECO:0000313" key="3">
    <source>
        <dbReference type="EMBL" id="KAF3761668.1"/>
    </source>
</evidence>
<keyword evidence="4" id="KW-1185">Reference proteome</keyword>